<evidence type="ECO:0000313" key="1">
    <source>
        <dbReference type="EMBL" id="XCD29426.1"/>
    </source>
</evidence>
<accession>A0AAU8BTW6</accession>
<proteinExistence type="predicted"/>
<organism evidence="1">
    <name type="scientific">Pseudomonas phage PMBT23</name>
    <dbReference type="NCBI Taxonomy" id="3137284"/>
    <lineage>
        <taxon>Viruses</taxon>
    </lineage>
</organism>
<protein>
    <submittedName>
        <fullName evidence="1">Uncharacterized protein</fullName>
    </submittedName>
</protein>
<name>A0AAU8BTW6_9VIRU</name>
<sequence length="61" mass="6750">MAIDQASLIETKVLTSVSKSVEWATSTTTWPNGCRGWWPTGLVVTDQRSYGCQRSQGSETR</sequence>
<dbReference type="EMBL" id="PP554577">
    <property type="protein sequence ID" value="XCD29426.1"/>
    <property type="molecule type" value="Genomic_DNA"/>
</dbReference>
<reference evidence="1" key="1">
    <citation type="submission" date="2024-03" db="EMBL/GenBank/DDBJ databases">
        <title>This phage originates from the Bacteriophage catalogue of the Bacteriophage Competence Centre, Department of Microbiology und Biotechnology, Max Rubner-Institut, Kiel, Germany.</title>
        <authorList>
            <person name="Sprotte S."/>
            <person name="Brinks E."/>
        </authorList>
    </citation>
    <scope>NUCLEOTIDE SEQUENCE</scope>
</reference>